<proteinExistence type="predicted"/>
<protein>
    <submittedName>
        <fullName evidence="2">MaoC family dehydratase</fullName>
    </submittedName>
</protein>
<dbReference type="PANTHER" id="PTHR43841">
    <property type="entry name" value="3-HYDROXYACYL-THIOESTER DEHYDRATASE HTDX-RELATED"/>
    <property type="match status" value="1"/>
</dbReference>
<feature type="domain" description="MaoC-like" evidence="1">
    <location>
        <begin position="8"/>
        <end position="101"/>
    </location>
</feature>
<dbReference type="CDD" id="cd03441">
    <property type="entry name" value="R_hydratase_like"/>
    <property type="match status" value="1"/>
</dbReference>
<dbReference type="Pfam" id="PF01575">
    <property type="entry name" value="MaoC_dehydratas"/>
    <property type="match status" value="1"/>
</dbReference>
<dbReference type="InterPro" id="IPR002539">
    <property type="entry name" value="MaoC-like_dom"/>
</dbReference>
<dbReference type="RefSeq" id="WP_219157766.1">
    <property type="nucleotide sequence ID" value="NZ_JAHWQX010000001.1"/>
</dbReference>
<keyword evidence="3" id="KW-1185">Reference proteome</keyword>
<dbReference type="EMBL" id="JAHWQX010000001">
    <property type="protein sequence ID" value="MBW3095977.1"/>
    <property type="molecule type" value="Genomic_DNA"/>
</dbReference>
<name>A0ABS6WJ54_9HYPH</name>
<evidence type="ECO:0000259" key="1">
    <source>
        <dbReference type="Pfam" id="PF01575"/>
    </source>
</evidence>
<sequence length="127" mass="13906">MKTEGDDEMAVQPTITIDQAMIDAYAAISGDFNPVHVDPDFAATTPFGTTIAHGCIPMEPIFRLVQSRTGQPAMPPNSRMKLRYLRPAHPGDTIGIEVTATLETGFEFRCINQRDETVIEGNVQLAD</sequence>
<gene>
    <name evidence="2" type="ORF">KY465_01650</name>
</gene>
<dbReference type="Proteomes" id="UP001430804">
    <property type="component" value="Unassembled WGS sequence"/>
</dbReference>
<evidence type="ECO:0000313" key="3">
    <source>
        <dbReference type="Proteomes" id="UP001430804"/>
    </source>
</evidence>
<comment type="caution">
    <text evidence="2">The sequence shown here is derived from an EMBL/GenBank/DDBJ whole genome shotgun (WGS) entry which is preliminary data.</text>
</comment>
<reference evidence="2" key="1">
    <citation type="submission" date="2021-07" db="EMBL/GenBank/DDBJ databases">
        <title>Pseudohoeflea marina sp. nov. a polyhydroxyalcanoate-producing bacterium.</title>
        <authorList>
            <person name="Zheng W."/>
            <person name="Yu S."/>
            <person name="Huang Y."/>
        </authorList>
    </citation>
    <scope>NUCLEOTIDE SEQUENCE</scope>
    <source>
        <strain evidence="2">DP4N28-3</strain>
    </source>
</reference>
<organism evidence="2 3">
    <name type="scientific">Pseudohoeflea coraliihabitans</name>
    <dbReference type="NCBI Taxonomy" id="2860393"/>
    <lineage>
        <taxon>Bacteria</taxon>
        <taxon>Pseudomonadati</taxon>
        <taxon>Pseudomonadota</taxon>
        <taxon>Alphaproteobacteria</taxon>
        <taxon>Hyphomicrobiales</taxon>
        <taxon>Rhizobiaceae</taxon>
        <taxon>Pseudohoeflea</taxon>
    </lineage>
</organism>
<dbReference type="PANTHER" id="PTHR43841:SF3">
    <property type="entry name" value="(3R)-HYDROXYACYL-ACP DEHYDRATASE SUBUNIT HADB"/>
    <property type="match status" value="1"/>
</dbReference>
<evidence type="ECO:0000313" key="2">
    <source>
        <dbReference type="EMBL" id="MBW3095977.1"/>
    </source>
</evidence>
<accession>A0ABS6WJ54</accession>